<sequence>MTSTTGTAQHPEVSEISDLTEGLLTPSRAEEIRVHLAECELCAEVRDSLEEVRELLGALPDPEPMPEDIAARIDAALAAEARPASPANEAADDSRTTAVSRDADAAREDADVSRETSSAESGDPSSATPRTGSSPARPAGHPHGSTGPGRSRTRRRRRAVFLGTACGAALIGMSVLFLQNLSSSSDSSGAAADRAAVSASESGTHGYSQETLETQVQDLLAGGAGTEDFSGQKEAPSTDGQAVPDAESPGTKASRSPLIAPAVAVPPCVQKATGRTTPALAVDEGTYQGTDAFLVVLPHPSNPTRVQAYVVASSCVDTAPGSTGRLLLTEAYDRP</sequence>
<name>A0A5N5EIU2_9ACTN</name>
<protein>
    <recommendedName>
        <fullName evidence="7">Zinc-finger domain-containing protein</fullName>
    </recommendedName>
</protein>
<evidence type="ECO:0000313" key="6">
    <source>
        <dbReference type="Proteomes" id="UP000326907"/>
    </source>
</evidence>
<evidence type="ECO:0000256" key="2">
    <source>
        <dbReference type="ARBA" id="ARBA00023163"/>
    </source>
</evidence>
<feature type="region of interest" description="Disordered" evidence="3">
    <location>
        <begin position="223"/>
        <end position="259"/>
    </location>
</feature>
<gene>
    <name evidence="5" type="ORF">F5983_32180</name>
</gene>
<evidence type="ECO:0000256" key="1">
    <source>
        <dbReference type="ARBA" id="ARBA00023015"/>
    </source>
</evidence>
<keyword evidence="6" id="KW-1185">Reference proteome</keyword>
<keyword evidence="4" id="KW-1133">Transmembrane helix</keyword>
<keyword evidence="4" id="KW-0472">Membrane</keyword>
<evidence type="ECO:0000256" key="3">
    <source>
        <dbReference type="SAM" id="MobiDB-lite"/>
    </source>
</evidence>
<evidence type="ECO:0000313" key="5">
    <source>
        <dbReference type="EMBL" id="KAB2588492.1"/>
    </source>
</evidence>
<dbReference type="Proteomes" id="UP000326907">
    <property type="component" value="Unassembled WGS sequence"/>
</dbReference>
<accession>A0A5N5EIU2</accession>
<feature type="compositionally biased region" description="Polar residues" evidence="3">
    <location>
        <begin position="116"/>
        <end position="134"/>
    </location>
</feature>
<feature type="region of interest" description="Disordered" evidence="3">
    <location>
        <begin position="57"/>
        <end position="155"/>
    </location>
</feature>
<dbReference type="AlphaFoldDB" id="A0A5N5EIU2"/>
<reference evidence="5 6" key="1">
    <citation type="submission" date="2019-09" db="EMBL/GenBank/DDBJ databases">
        <authorList>
            <person name="Liu P."/>
        </authorList>
    </citation>
    <scope>NUCLEOTIDE SEQUENCE [LARGE SCALE GENOMIC DNA]</scope>
    <source>
        <strain evidence="5 6">TRM68085</strain>
    </source>
</reference>
<keyword evidence="1" id="KW-0805">Transcription regulation</keyword>
<comment type="caution">
    <text evidence="5">The sequence shown here is derived from an EMBL/GenBank/DDBJ whole genome shotgun (WGS) entry which is preliminary data.</text>
</comment>
<evidence type="ECO:0008006" key="7">
    <source>
        <dbReference type="Google" id="ProtNLM"/>
    </source>
</evidence>
<feature type="region of interest" description="Disordered" evidence="3">
    <location>
        <begin position="1"/>
        <end position="22"/>
    </location>
</feature>
<keyword evidence="2" id="KW-0804">Transcription</keyword>
<dbReference type="EMBL" id="VYUA01000048">
    <property type="protein sequence ID" value="KAB2588492.1"/>
    <property type="molecule type" value="Genomic_DNA"/>
</dbReference>
<keyword evidence="4" id="KW-0812">Transmembrane</keyword>
<feature type="compositionally biased region" description="Low complexity" evidence="3">
    <location>
        <begin position="72"/>
        <end position="89"/>
    </location>
</feature>
<organism evidence="5 6">
    <name type="scientific">Streptomyces arboris</name>
    <dbReference type="NCBI Taxonomy" id="2600619"/>
    <lineage>
        <taxon>Bacteria</taxon>
        <taxon>Bacillati</taxon>
        <taxon>Actinomycetota</taxon>
        <taxon>Actinomycetes</taxon>
        <taxon>Kitasatosporales</taxon>
        <taxon>Streptomycetaceae</taxon>
        <taxon>Streptomyces</taxon>
    </lineage>
</organism>
<proteinExistence type="predicted"/>
<dbReference type="InterPro" id="IPR041916">
    <property type="entry name" value="Anti_sigma_zinc_sf"/>
</dbReference>
<feature type="transmembrane region" description="Helical" evidence="4">
    <location>
        <begin position="159"/>
        <end position="178"/>
    </location>
</feature>
<dbReference type="Gene3D" id="1.10.10.1320">
    <property type="entry name" value="Anti-sigma factor, zinc-finger domain"/>
    <property type="match status" value="1"/>
</dbReference>
<evidence type="ECO:0000256" key="4">
    <source>
        <dbReference type="SAM" id="Phobius"/>
    </source>
</evidence>
<feature type="compositionally biased region" description="Basic and acidic residues" evidence="3">
    <location>
        <begin position="101"/>
        <end position="114"/>
    </location>
</feature>
<dbReference type="RefSeq" id="WP_151513414.1">
    <property type="nucleotide sequence ID" value="NZ_JBMVCA010000035.1"/>
</dbReference>